<dbReference type="InterPro" id="IPR004843">
    <property type="entry name" value="Calcineurin-like_PHP"/>
</dbReference>
<dbReference type="AlphaFoldDB" id="A0AAV8AAA7"/>
<evidence type="ECO:0000256" key="4">
    <source>
        <dbReference type="ARBA" id="ARBA00009028"/>
    </source>
</evidence>
<keyword evidence="5" id="KW-0158">Chromosome</keyword>
<protein>
    <submittedName>
        <fullName evidence="17">Double-strand break repair protein mre11</fullName>
    </submittedName>
</protein>
<name>A0AAV8AAA7_9EUKA</name>
<feature type="compositionally biased region" description="Polar residues" evidence="15">
    <location>
        <begin position="851"/>
        <end position="867"/>
    </location>
</feature>
<dbReference type="PANTHER" id="PTHR10139:SF1">
    <property type="entry name" value="DOUBLE-STRAND BREAK REPAIR PROTEIN MRE11"/>
    <property type="match status" value="1"/>
</dbReference>
<evidence type="ECO:0000256" key="9">
    <source>
        <dbReference type="ARBA" id="ARBA00022801"/>
    </source>
</evidence>
<dbReference type="GO" id="GO:0030145">
    <property type="term" value="F:manganese ion binding"/>
    <property type="evidence" value="ECO:0007669"/>
    <property type="project" value="InterPro"/>
</dbReference>
<evidence type="ECO:0000256" key="1">
    <source>
        <dbReference type="ARBA" id="ARBA00001936"/>
    </source>
</evidence>
<evidence type="ECO:0000256" key="12">
    <source>
        <dbReference type="ARBA" id="ARBA00023211"/>
    </source>
</evidence>
<dbReference type="Gene3D" id="3.30.110.110">
    <property type="entry name" value="Mre11, capping domain"/>
    <property type="match status" value="1"/>
</dbReference>
<dbReference type="FunFam" id="3.60.21.10:FF:000011">
    <property type="entry name" value="Double-strand break repair protein"/>
    <property type="match status" value="1"/>
</dbReference>
<evidence type="ECO:0000256" key="5">
    <source>
        <dbReference type="ARBA" id="ARBA00022454"/>
    </source>
</evidence>
<sequence length="875" mass="101500">MSSEDLENQNEQTLNVEEKEVSESEEDSEEEYNEEDEIKILLTSDTHLGYNERHSIQGNDSFSSFEEILQIGKQKGVDFILHGGDLFNNNKPSRSTLYRTVKLLKKYCLGSGDIKFDIFSNQEINFPSSKSVNFEDPNLNVRTPIFMIHGNHDDPSGYESLSINDVLGVTGLVNYYGKCTDLDDIQINPIIITKNKTKVLLYGLGYIRDERLHRNFEQNKVTFKRPRQGADDWFSIFSIHQNRVHHSRKNLVEEEQLPDWLDFVLWGHEHDCQIVPQRSKNGNSYIVQTGSSVATSLSELEKVQKQVAILTIRGKNFKIEAIPLENVRNFMLKDVQLSNFEELVGKEKNLDFISKFIERNVNQMINECKILHQQKQRQFRIRKEKYQQLKLEEKKRKKEKKNSIQEDENNLNANEENEAEESDESDESDDEDEKLYPLKNPDYPLIRLKIEYTGFEVPTPQRFGQRFVGKVANPTNLLRIYCKRPTGLKSTDGSNNSNINLGIGEQSTEMEGFLDQNSVPNLIRLYIQKSSLNNNYNNKNKNNENNNEINLEEQNSKSSLLVLSESDLTNAVIDFVEKHDKTSITDLIEKTRKESVTFILDKINQEGPLSEKEIKYFLNRRKISLDQVVPTGNINNEQLEFNEELKRVAQEDDFGFNPMETVLNNIDSIENRGNTQNNSKQLSRKNKQQFGNDEEDDFNFDDDEDDDDQNIEIENPFGKSNKMAHVKKRKTLYEDSEDDENDFIDLENITKENSILNNKKYKNNNNKGSDDDEINMEIILDDGNENNLQKGKKNKKGKESERKNGGKGKGKSKKKSKSESKKKSQSKRKKKITKKESNKNTKKQKRKNISNTQPQFANSQSQYSFLNLRSKRKRK</sequence>
<evidence type="ECO:0000256" key="13">
    <source>
        <dbReference type="ARBA" id="ARBA00023242"/>
    </source>
</evidence>
<evidence type="ECO:0000256" key="6">
    <source>
        <dbReference type="ARBA" id="ARBA00022722"/>
    </source>
</evidence>
<evidence type="ECO:0000256" key="2">
    <source>
        <dbReference type="ARBA" id="ARBA00004123"/>
    </source>
</evidence>
<keyword evidence="10" id="KW-0269">Exonuclease</keyword>
<evidence type="ECO:0000256" key="8">
    <source>
        <dbReference type="ARBA" id="ARBA00022763"/>
    </source>
</evidence>
<comment type="cofactor">
    <cofactor evidence="1">
        <name>Mn(2+)</name>
        <dbReference type="ChEBI" id="CHEBI:29035"/>
    </cofactor>
</comment>
<proteinExistence type="inferred from homology"/>
<dbReference type="CDD" id="cd00840">
    <property type="entry name" value="MPP_Mre11_N"/>
    <property type="match status" value="1"/>
</dbReference>
<dbReference type="SUPFAM" id="SSF56300">
    <property type="entry name" value="Metallo-dependent phosphatases"/>
    <property type="match status" value="1"/>
</dbReference>
<feature type="compositionally biased region" description="Basic residues" evidence="15">
    <location>
        <begin position="805"/>
        <end position="816"/>
    </location>
</feature>
<evidence type="ECO:0000256" key="3">
    <source>
        <dbReference type="ARBA" id="ARBA00004286"/>
    </source>
</evidence>
<dbReference type="EMBL" id="JANTQA010000012">
    <property type="protein sequence ID" value="KAJ3450793.1"/>
    <property type="molecule type" value="Genomic_DNA"/>
</dbReference>
<dbReference type="GO" id="GO:0006303">
    <property type="term" value="P:double-strand break repair via nonhomologous end joining"/>
    <property type="evidence" value="ECO:0007669"/>
    <property type="project" value="TreeGrafter"/>
</dbReference>
<evidence type="ECO:0000256" key="14">
    <source>
        <dbReference type="ARBA" id="ARBA00023254"/>
    </source>
</evidence>
<feature type="region of interest" description="Disordered" evidence="15">
    <location>
        <begin position="1"/>
        <end position="36"/>
    </location>
</feature>
<organism evidence="17 18">
    <name type="scientific">Anaeramoeba flamelloides</name>
    <dbReference type="NCBI Taxonomy" id="1746091"/>
    <lineage>
        <taxon>Eukaryota</taxon>
        <taxon>Metamonada</taxon>
        <taxon>Anaeramoebidae</taxon>
        <taxon>Anaeramoeba</taxon>
    </lineage>
</organism>
<dbReference type="PANTHER" id="PTHR10139">
    <property type="entry name" value="DOUBLE-STRAND BREAK REPAIR PROTEIN MRE11"/>
    <property type="match status" value="1"/>
</dbReference>
<dbReference type="InterPro" id="IPR038487">
    <property type="entry name" value="Mre11_capping_dom"/>
</dbReference>
<comment type="subcellular location">
    <subcellularLocation>
        <location evidence="3">Chromosome</location>
    </subcellularLocation>
    <subcellularLocation>
        <location evidence="2">Nucleus</location>
    </subcellularLocation>
</comment>
<dbReference type="GO" id="GO:0007095">
    <property type="term" value="P:mitotic G2 DNA damage checkpoint signaling"/>
    <property type="evidence" value="ECO:0007669"/>
    <property type="project" value="TreeGrafter"/>
</dbReference>
<dbReference type="GO" id="GO:0042138">
    <property type="term" value="P:meiotic DNA double-strand break formation"/>
    <property type="evidence" value="ECO:0007669"/>
    <property type="project" value="TreeGrafter"/>
</dbReference>
<keyword evidence="8" id="KW-0227">DNA damage</keyword>
<keyword evidence="9" id="KW-0378">Hydrolase</keyword>
<feature type="region of interest" description="Disordered" evidence="15">
    <location>
        <begin position="780"/>
        <end position="875"/>
    </location>
</feature>
<keyword evidence="12" id="KW-0464">Manganese</keyword>
<evidence type="ECO:0000259" key="16">
    <source>
        <dbReference type="SMART" id="SM01347"/>
    </source>
</evidence>
<evidence type="ECO:0000256" key="15">
    <source>
        <dbReference type="SAM" id="MobiDB-lite"/>
    </source>
</evidence>
<keyword evidence="7" id="KW-0255">Endonuclease</keyword>
<feature type="domain" description="Mre11 DNA-binding" evidence="16">
    <location>
        <begin position="317"/>
        <end position="575"/>
    </location>
</feature>
<feature type="compositionally biased region" description="Polar residues" evidence="15">
    <location>
        <begin position="669"/>
        <end position="681"/>
    </location>
</feature>
<feature type="compositionally biased region" description="Basic residues" evidence="15">
    <location>
        <begin position="823"/>
        <end position="833"/>
    </location>
</feature>
<feature type="region of interest" description="Disordered" evidence="15">
    <location>
        <begin position="393"/>
        <end position="439"/>
    </location>
</feature>
<dbReference type="InterPro" id="IPR041796">
    <property type="entry name" value="Mre11_N"/>
</dbReference>
<dbReference type="GO" id="GO:0030870">
    <property type="term" value="C:Mre11 complex"/>
    <property type="evidence" value="ECO:0007669"/>
    <property type="project" value="TreeGrafter"/>
</dbReference>
<reference evidence="17" key="1">
    <citation type="submission" date="2022-08" db="EMBL/GenBank/DDBJ databases">
        <title>Novel sulphate-reducing endosymbionts in the free-living metamonad Anaeramoeba.</title>
        <authorList>
            <person name="Jerlstrom-Hultqvist J."/>
            <person name="Cepicka I."/>
            <person name="Gallot-Lavallee L."/>
            <person name="Salas-Leiva D."/>
            <person name="Curtis B.A."/>
            <person name="Zahonova K."/>
            <person name="Pipaliya S."/>
            <person name="Dacks J."/>
            <person name="Roger A.J."/>
        </authorList>
    </citation>
    <scope>NUCLEOTIDE SEQUENCE</scope>
    <source>
        <strain evidence="17">Busselton2</strain>
    </source>
</reference>
<dbReference type="GO" id="GO:0035861">
    <property type="term" value="C:site of double-strand break"/>
    <property type="evidence" value="ECO:0007669"/>
    <property type="project" value="TreeGrafter"/>
</dbReference>
<dbReference type="GO" id="GO:0004527">
    <property type="term" value="F:exonuclease activity"/>
    <property type="evidence" value="ECO:0007669"/>
    <property type="project" value="UniProtKB-KW"/>
</dbReference>
<dbReference type="GO" id="GO:0000723">
    <property type="term" value="P:telomere maintenance"/>
    <property type="evidence" value="ECO:0007669"/>
    <property type="project" value="TreeGrafter"/>
</dbReference>
<dbReference type="InterPro" id="IPR029052">
    <property type="entry name" value="Metallo-depent_PP-like"/>
</dbReference>
<accession>A0AAV8AAA7</accession>
<evidence type="ECO:0000256" key="10">
    <source>
        <dbReference type="ARBA" id="ARBA00022839"/>
    </source>
</evidence>
<evidence type="ECO:0000256" key="11">
    <source>
        <dbReference type="ARBA" id="ARBA00023204"/>
    </source>
</evidence>
<dbReference type="Gene3D" id="3.60.21.10">
    <property type="match status" value="1"/>
</dbReference>
<dbReference type="SMART" id="SM01347">
    <property type="entry name" value="Mre11_DNA_bind"/>
    <property type="match status" value="1"/>
</dbReference>
<dbReference type="GO" id="GO:0000724">
    <property type="term" value="P:double-strand break repair via homologous recombination"/>
    <property type="evidence" value="ECO:0007669"/>
    <property type="project" value="TreeGrafter"/>
</dbReference>
<keyword evidence="13" id="KW-0539">Nucleus</keyword>
<dbReference type="GO" id="GO:0097552">
    <property type="term" value="P:mitochondrial double-strand break repair via homologous recombination"/>
    <property type="evidence" value="ECO:0007669"/>
    <property type="project" value="TreeGrafter"/>
</dbReference>
<dbReference type="Proteomes" id="UP001146793">
    <property type="component" value="Unassembled WGS sequence"/>
</dbReference>
<evidence type="ECO:0000313" key="17">
    <source>
        <dbReference type="EMBL" id="KAJ3450793.1"/>
    </source>
</evidence>
<keyword evidence="14" id="KW-0469">Meiosis</keyword>
<feature type="region of interest" description="Disordered" evidence="15">
    <location>
        <begin position="669"/>
        <end position="719"/>
    </location>
</feature>
<keyword evidence="6" id="KW-0540">Nuclease</keyword>
<dbReference type="InterPro" id="IPR007281">
    <property type="entry name" value="Mre11_DNA-bd"/>
</dbReference>
<feature type="compositionally biased region" description="Acidic residues" evidence="15">
    <location>
        <begin position="23"/>
        <end position="36"/>
    </location>
</feature>
<dbReference type="Pfam" id="PF04152">
    <property type="entry name" value="Mre11_DNA_bind"/>
    <property type="match status" value="2"/>
</dbReference>
<dbReference type="Pfam" id="PF00149">
    <property type="entry name" value="Metallophos"/>
    <property type="match status" value="1"/>
</dbReference>
<evidence type="ECO:0000313" key="18">
    <source>
        <dbReference type="Proteomes" id="UP001146793"/>
    </source>
</evidence>
<gene>
    <name evidence="17" type="ORF">M0812_06983</name>
</gene>
<comment type="caution">
    <text evidence="17">The sequence shown here is derived from an EMBL/GenBank/DDBJ whole genome shotgun (WGS) entry which is preliminary data.</text>
</comment>
<feature type="compositionally biased region" description="Acidic residues" evidence="15">
    <location>
        <begin position="405"/>
        <end position="433"/>
    </location>
</feature>
<comment type="similarity">
    <text evidence="4">Belongs to the MRE11/RAD32 family.</text>
</comment>
<feature type="compositionally biased region" description="Acidic residues" evidence="15">
    <location>
        <begin position="692"/>
        <end position="711"/>
    </location>
</feature>
<evidence type="ECO:0000256" key="7">
    <source>
        <dbReference type="ARBA" id="ARBA00022759"/>
    </source>
</evidence>
<dbReference type="GO" id="GO:0000014">
    <property type="term" value="F:single-stranded DNA endodeoxyribonuclease activity"/>
    <property type="evidence" value="ECO:0007669"/>
    <property type="project" value="TreeGrafter"/>
</dbReference>
<keyword evidence="11" id="KW-0234">DNA repair</keyword>